<dbReference type="InterPro" id="IPR040150">
    <property type="entry name" value="Iwr1"/>
</dbReference>
<dbReference type="Proteomes" id="UP001239445">
    <property type="component" value="Unassembled WGS sequence"/>
</dbReference>
<comment type="similarity">
    <text evidence="1">Belongs to the IWR1/SLC7A6OS family.</text>
</comment>
<evidence type="ECO:0000259" key="3">
    <source>
        <dbReference type="Pfam" id="PF08574"/>
    </source>
</evidence>
<name>A0AAJ0B4U5_9PEZI</name>
<feature type="domain" description="Transcription factor Iwr1" evidence="3">
    <location>
        <begin position="293"/>
        <end position="363"/>
    </location>
</feature>
<proteinExistence type="inferred from homology"/>
<sequence length="415" mass="46629">MSGLPPDIIHVKRKRGVEDGPVEFLHVEKRVRSEPSKSFIYQRKTVKPKDEPEVLPTPPIIQASRPGDENRPIKALRRSAAPAPAKENDIALPPVNEATTRRFHFAKPDAPKLPTFTNSRKRRSTALFVERTAKKKRSETDLKAHLEEDVTKQVEALGLSEPTSSRDTTASTNAAAAQPSGQTGQTPKLKRPGVRSRTLNLPKDKPALPPSFLVRDNNIDLDKLALDMDKYTLSHMAEFGAKTVTNKPKVSVKRFAERHPDFVTKQEPTSSTIAKMVADIQLSDSDNDSVNSDDYVLETYERVPASRLRDQAVPASSVGVLVFDNEPEQQDFFYGEEEDDESDEDSEDSNAEDHYAADYPDEDLDWGDQFDQNPYNYERRYDDDEEDGDGELGVNDNLSDDYWEAVNRVGTSPWN</sequence>
<feature type="compositionally biased region" description="Acidic residues" evidence="2">
    <location>
        <begin position="334"/>
        <end position="350"/>
    </location>
</feature>
<accession>A0AAJ0B4U5</accession>
<dbReference type="InterPro" id="IPR013883">
    <property type="entry name" value="TF_Iwr1_dom"/>
</dbReference>
<dbReference type="GO" id="GO:0005737">
    <property type="term" value="C:cytoplasm"/>
    <property type="evidence" value="ECO:0007669"/>
    <property type="project" value="TreeGrafter"/>
</dbReference>
<dbReference type="PANTHER" id="PTHR28063">
    <property type="entry name" value="RNA POLYMERASE II NUCLEAR LOCALIZATION PROTEIN IWR1"/>
    <property type="match status" value="1"/>
</dbReference>
<feature type="compositionally biased region" description="Polar residues" evidence="2">
    <location>
        <begin position="161"/>
        <end position="186"/>
    </location>
</feature>
<feature type="compositionally biased region" description="Basic and acidic residues" evidence="2">
    <location>
        <begin position="138"/>
        <end position="152"/>
    </location>
</feature>
<reference evidence="4" key="1">
    <citation type="submission" date="2023-06" db="EMBL/GenBank/DDBJ databases">
        <title>Genome-scale phylogeny and comparative genomics of the fungal order Sordariales.</title>
        <authorList>
            <consortium name="Lawrence Berkeley National Laboratory"/>
            <person name="Hensen N."/>
            <person name="Bonometti L."/>
            <person name="Westerberg I."/>
            <person name="Brannstrom I.O."/>
            <person name="Guillou S."/>
            <person name="Cros-Aarteil S."/>
            <person name="Calhoun S."/>
            <person name="Haridas S."/>
            <person name="Kuo A."/>
            <person name="Mondo S."/>
            <person name="Pangilinan J."/>
            <person name="Riley R."/>
            <person name="Labutti K."/>
            <person name="Andreopoulos B."/>
            <person name="Lipzen A."/>
            <person name="Chen C."/>
            <person name="Yanf M."/>
            <person name="Daum C."/>
            <person name="Ng V."/>
            <person name="Clum A."/>
            <person name="Steindorff A."/>
            <person name="Ohm R."/>
            <person name="Martin F."/>
            <person name="Silar P."/>
            <person name="Natvig D."/>
            <person name="Lalanne C."/>
            <person name="Gautier V."/>
            <person name="Ament-Velasquez S.L."/>
            <person name="Kruys A."/>
            <person name="Hutchinson M.I."/>
            <person name="Powell A.J."/>
            <person name="Barry K."/>
            <person name="Miller A.N."/>
            <person name="Grigoriev I.V."/>
            <person name="Debuchy R."/>
            <person name="Gladieux P."/>
            <person name="Thoren M.H."/>
            <person name="Johannesson H."/>
        </authorList>
    </citation>
    <scope>NUCLEOTIDE SEQUENCE</scope>
    <source>
        <strain evidence="4">PSN4</strain>
    </source>
</reference>
<gene>
    <name evidence="4" type="ORF">QBC47DRAFT_390831</name>
</gene>
<dbReference type="PANTHER" id="PTHR28063:SF1">
    <property type="entry name" value="RNA POLYMERASE II NUCLEAR LOCALIZATION PROTEIN IWR1"/>
    <property type="match status" value="1"/>
</dbReference>
<dbReference type="Pfam" id="PF08574">
    <property type="entry name" value="Iwr1"/>
    <property type="match status" value="1"/>
</dbReference>
<protein>
    <recommendedName>
        <fullName evidence="3">Transcription factor Iwr1 domain-containing protein</fullName>
    </recommendedName>
</protein>
<evidence type="ECO:0000256" key="1">
    <source>
        <dbReference type="ARBA" id="ARBA00010218"/>
    </source>
</evidence>
<dbReference type="GO" id="GO:0006606">
    <property type="term" value="P:protein import into nucleus"/>
    <property type="evidence" value="ECO:0007669"/>
    <property type="project" value="InterPro"/>
</dbReference>
<organism evidence="4 5">
    <name type="scientific">Echria macrotheca</name>
    <dbReference type="NCBI Taxonomy" id="438768"/>
    <lineage>
        <taxon>Eukaryota</taxon>
        <taxon>Fungi</taxon>
        <taxon>Dikarya</taxon>
        <taxon>Ascomycota</taxon>
        <taxon>Pezizomycotina</taxon>
        <taxon>Sordariomycetes</taxon>
        <taxon>Sordariomycetidae</taxon>
        <taxon>Sordariales</taxon>
        <taxon>Schizotheciaceae</taxon>
        <taxon>Echria</taxon>
    </lineage>
</organism>
<comment type="caution">
    <text evidence="4">The sequence shown here is derived from an EMBL/GenBank/DDBJ whole genome shotgun (WGS) entry which is preliminary data.</text>
</comment>
<keyword evidence="5" id="KW-1185">Reference proteome</keyword>
<feature type="region of interest" description="Disordered" evidence="2">
    <location>
        <begin position="334"/>
        <end position="401"/>
    </location>
</feature>
<feature type="compositionally biased region" description="Acidic residues" evidence="2">
    <location>
        <begin position="359"/>
        <end position="368"/>
    </location>
</feature>
<evidence type="ECO:0000313" key="5">
    <source>
        <dbReference type="Proteomes" id="UP001239445"/>
    </source>
</evidence>
<feature type="region of interest" description="Disordered" evidence="2">
    <location>
        <begin position="43"/>
        <end position="209"/>
    </location>
</feature>
<dbReference type="EMBL" id="MU839841">
    <property type="protein sequence ID" value="KAK1751719.1"/>
    <property type="molecule type" value="Genomic_DNA"/>
</dbReference>
<dbReference type="AlphaFoldDB" id="A0AAJ0B4U5"/>
<evidence type="ECO:0000256" key="2">
    <source>
        <dbReference type="SAM" id="MobiDB-lite"/>
    </source>
</evidence>
<evidence type="ECO:0000313" key="4">
    <source>
        <dbReference type="EMBL" id="KAK1751719.1"/>
    </source>
</evidence>